<dbReference type="EMBL" id="MCFI01000009">
    <property type="protein sequence ID" value="ORY82461.1"/>
    <property type="molecule type" value="Genomic_DNA"/>
</dbReference>
<name>A0A1Y2FEX2_PROLT</name>
<dbReference type="PRINTS" id="PR00077">
    <property type="entry name" value="GPDHDRGNASE"/>
</dbReference>
<dbReference type="GO" id="GO:0042803">
    <property type="term" value="F:protein homodimerization activity"/>
    <property type="evidence" value="ECO:0007669"/>
    <property type="project" value="InterPro"/>
</dbReference>
<dbReference type="Gene3D" id="3.40.50.720">
    <property type="entry name" value="NAD(P)-binding Rossmann-like Domain"/>
    <property type="match status" value="1"/>
</dbReference>
<dbReference type="PROSITE" id="PS00957">
    <property type="entry name" value="NAD_G3PDH"/>
    <property type="match status" value="1"/>
</dbReference>
<evidence type="ECO:0000256" key="3">
    <source>
        <dbReference type="ARBA" id="ARBA00023027"/>
    </source>
</evidence>
<dbReference type="GO" id="GO:0006114">
    <property type="term" value="P:glycerol biosynthetic process"/>
    <property type="evidence" value="ECO:0007669"/>
    <property type="project" value="UniProtKB-ARBA"/>
</dbReference>
<evidence type="ECO:0000256" key="5">
    <source>
        <dbReference type="PIRSR" id="PIRSR000114-1"/>
    </source>
</evidence>
<evidence type="ECO:0000256" key="2">
    <source>
        <dbReference type="ARBA" id="ARBA00023002"/>
    </source>
</evidence>
<evidence type="ECO:0000256" key="7">
    <source>
        <dbReference type="PIRSR" id="PIRSR000114-3"/>
    </source>
</evidence>
<dbReference type="InterPro" id="IPR006168">
    <property type="entry name" value="G3P_DH_NAD-dep"/>
</dbReference>
<dbReference type="OMA" id="NRMFGNM"/>
<keyword evidence="13" id="KW-1185">Reference proteome</keyword>
<feature type="binding site" evidence="6">
    <location>
        <begin position="305"/>
        <end position="306"/>
    </location>
    <ligand>
        <name>substrate</name>
    </ligand>
</feature>
<feature type="domain" description="Glycerol-3-phosphate dehydrogenase NAD-dependent N-terminal" evidence="10">
    <location>
        <begin position="25"/>
        <end position="194"/>
    </location>
</feature>
<evidence type="ECO:0000259" key="11">
    <source>
        <dbReference type="Pfam" id="PF07479"/>
    </source>
</evidence>
<keyword evidence="3 7" id="KW-0520">NAD</keyword>
<feature type="active site" description="Proton acceptor" evidence="5">
    <location>
        <position position="239"/>
    </location>
</feature>
<feature type="binding site" evidence="7">
    <location>
        <position position="177"/>
    </location>
    <ligand>
        <name>NAD(+)</name>
        <dbReference type="ChEBI" id="CHEBI:57540"/>
    </ligand>
</feature>
<dbReference type="GO" id="GO:0051287">
    <property type="term" value="F:NAD binding"/>
    <property type="evidence" value="ECO:0007669"/>
    <property type="project" value="UniProtKB-UniRule"/>
</dbReference>
<evidence type="ECO:0000256" key="6">
    <source>
        <dbReference type="PIRSR" id="PIRSR000114-2"/>
    </source>
</evidence>
<feature type="binding site" evidence="6">
    <location>
        <position position="144"/>
    </location>
    <ligand>
        <name>substrate</name>
    </ligand>
</feature>
<dbReference type="SUPFAM" id="SSF51735">
    <property type="entry name" value="NAD(P)-binding Rossmann-fold domains"/>
    <property type="match status" value="1"/>
</dbReference>
<dbReference type="GeneID" id="63783537"/>
<dbReference type="GO" id="GO:0046168">
    <property type="term" value="P:glycerol-3-phosphate catabolic process"/>
    <property type="evidence" value="ECO:0007669"/>
    <property type="project" value="UniProtKB-UniRule"/>
</dbReference>
<keyword evidence="2 8" id="KW-0560">Oxidoreductase</keyword>
<feature type="binding site" evidence="7">
    <location>
        <position position="121"/>
    </location>
    <ligand>
        <name>NAD(+)</name>
        <dbReference type="ChEBI" id="CHEBI:57540"/>
    </ligand>
</feature>
<dbReference type="InterPro" id="IPR013328">
    <property type="entry name" value="6PGD_dom2"/>
</dbReference>
<dbReference type="AlphaFoldDB" id="A0A1Y2FEX2"/>
<dbReference type="GO" id="GO:0141152">
    <property type="term" value="F:glycerol-3-phosphate dehydrogenase (NAD+) activity"/>
    <property type="evidence" value="ECO:0007669"/>
    <property type="project" value="UniProtKB-UniRule"/>
</dbReference>
<feature type="binding site" evidence="7">
    <location>
        <position position="334"/>
    </location>
    <ligand>
        <name>NAD(+)</name>
        <dbReference type="ChEBI" id="CHEBI:57540"/>
    </ligand>
</feature>
<dbReference type="PANTHER" id="PTHR11728:SF8">
    <property type="entry name" value="GLYCEROL-3-PHOSPHATE DEHYDROGENASE [NAD(+)]-RELATED"/>
    <property type="match status" value="1"/>
</dbReference>
<dbReference type="InterPro" id="IPR008927">
    <property type="entry name" value="6-PGluconate_DH-like_C_sf"/>
</dbReference>
<feature type="binding site" evidence="7">
    <location>
        <begin position="29"/>
        <end position="34"/>
    </location>
    <ligand>
        <name>NAD(+)</name>
        <dbReference type="ChEBI" id="CHEBI:57540"/>
    </ligand>
</feature>
<proteinExistence type="inferred from homology"/>
<dbReference type="InterPro" id="IPR017751">
    <property type="entry name" value="G3P_DH_NAD-dep_euk"/>
</dbReference>
<evidence type="ECO:0000313" key="12">
    <source>
        <dbReference type="EMBL" id="ORY82461.1"/>
    </source>
</evidence>
<dbReference type="PANTHER" id="PTHR11728">
    <property type="entry name" value="GLYCEROL-3-PHOSPHATE DEHYDROGENASE"/>
    <property type="match status" value="1"/>
</dbReference>
<evidence type="ECO:0000256" key="9">
    <source>
        <dbReference type="RuleBase" id="RU361243"/>
    </source>
</evidence>
<dbReference type="SUPFAM" id="SSF48179">
    <property type="entry name" value="6-phosphogluconate dehydrogenase C-terminal domain-like"/>
    <property type="match status" value="1"/>
</dbReference>
<feature type="binding site" evidence="7">
    <location>
        <position position="332"/>
    </location>
    <ligand>
        <name>NAD(+)</name>
        <dbReference type="ChEBI" id="CHEBI:57540"/>
    </ligand>
</feature>
<dbReference type="EC" id="1.1.1.8" evidence="9"/>
<dbReference type="Proteomes" id="UP000193685">
    <property type="component" value="Unassembled WGS sequence"/>
</dbReference>
<evidence type="ECO:0000259" key="10">
    <source>
        <dbReference type="Pfam" id="PF01210"/>
    </source>
</evidence>
<comment type="caution">
    <text evidence="12">The sequence shown here is derived from an EMBL/GenBank/DDBJ whole genome shotgun (WGS) entry which is preliminary data.</text>
</comment>
<dbReference type="Pfam" id="PF01210">
    <property type="entry name" value="NAD_Gly3P_dh_N"/>
    <property type="match status" value="1"/>
</dbReference>
<dbReference type="GO" id="GO:0005634">
    <property type="term" value="C:nucleus"/>
    <property type="evidence" value="ECO:0007669"/>
    <property type="project" value="TreeGrafter"/>
</dbReference>
<comment type="similarity">
    <text evidence="1 8">Belongs to the NAD-dependent glycerol-3-phosphate dehydrogenase family.</text>
</comment>
<dbReference type="Pfam" id="PF07479">
    <property type="entry name" value="NAD_Gly3P_dh_C"/>
    <property type="match status" value="1"/>
</dbReference>
<dbReference type="GO" id="GO:0005829">
    <property type="term" value="C:cytosol"/>
    <property type="evidence" value="ECO:0007669"/>
    <property type="project" value="TreeGrafter"/>
</dbReference>
<accession>A0A1Y2FEX2</accession>
<dbReference type="RefSeq" id="XP_040725332.1">
    <property type="nucleotide sequence ID" value="XM_040866938.1"/>
</dbReference>
<feature type="binding site" evidence="7">
    <location>
        <position position="305"/>
    </location>
    <ligand>
        <name>NAD(+)</name>
        <dbReference type="ChEBI" id="CHEBI:57540"/>
    </ligand>
</feature>
<gene>
    <name evidence="12" type="ORF">BCR37DRAFT_307656</name>
</gene>
<organism evidence="12 13">
    <name type="scientific">Protomyces lactucae-debilis</name>
    <dbReference type="NCBI Taxonomy" id="2754530"/>
    <lineage>
        <taxon>Eukaryota</taxon>
        <taxon>Fungi</taxon>
        <taxon>Dikarya</taxon>
        <taxon>Ascomycota</taxon>
        <taxon>Taphrinomycotina</taxon>
        <taxon>Taphrinomycetes</taxon>
        <taxon>Taphrinales</taxon>
        <taxon>Protomycetaceae</taxon>
        <taxon>Protomyces</taxon>
    </lineage>
</organism>
<comment type="catalytic activity">
    <reaction evidence="4 9">
        <text>sn-glycerol 3-phosphate + NAD(+) = dihydroxyacetone phosphate + NADH + H(+)</text>
        <dbReference type="Rhea" id="RHEA:11092"/>
        <dbReference type="ChEBI" id="CHEBI:15378"/>
        <dbReference type="ChEBI" id="CHEBI:57540"/>
        <dbReference type="ChEBI" id="CHEBI:57597"/>
        <dbReference type="ChEBI" id="CHEBI:57642"/>
        <dbReference type="ChEBI" id="CHEBI:57945"/>
        <dbReference type="EC" id="1.1.1.8"/>
    </reaction>
</comment>
<dbReference type="InterPro" id="IPR011128">
    <property type="entry name" value="G3P_DH_NAD-dep_N"/>
</dbReference>
<dbReference type="FunFam" id="1.10.1040.10:FF:000004">
    <property type="entry name" value="Glycerol-3-phosphate dehydrogenase [NAD(+)]"/>
    <property type="match status" value="1"/>
</dbReference>
<evidence type="ECO:0000256" key="4">
    <source>
        <dbReference type="ARBA" id="ARBA00048683"/>
    </source>
</evidence>
<dbReference type="NCBIfam" id="TIGR03376">
    <property type="entry name" value="glycerol3P_DH"/>
    <property type="match status" value="1"/>
</dbReference>
<dbReference type="InterPro" id="IPR006109">
    <property type="entry name" value="G3P_DH_NAD-dep_C"/>
</dbReference>
<evidence type="ECO:0000313" key="13">
    <source>
        <dbReference type="Proteomes" id="UP000193685"/>
    </source>
</evidence>
<dbReference type="Gene3D" id="1.10.1040.10">
    <property type="entry name" value="N-(1-d-carboxylethyl)-l-norvaline Dehydrogenase, domain 2"/>
    <property type="match status" value="1"/>
</dbReference>
<dbReference type="PIRSF" id="PIRSF000114">
    <property type="entry name" value="Glycerol-3-P_dh"/>
    <property type="match status" value="1"/>
</dbReference>
<evidence type="ECO:0000256" key="1">
    <source>
        <dbReference type="ARBA" id="ARBA00011009"/>
    </source>
</evidence>
<sequence>MSASRAALRLQQVASHTGAPAPLRVAVIGSGNWGTAIAKIVAENTQDEALGFARQVNMWMFEETIDYEGRQRKLTEVFNERKQNVKYMKGIDCPDNLVAMSDLTKVAEVSDVYIIVIPHQFVDSICRQMLGHVSRSAVALSCIKGIHVDKDGVTLFSNVISQRLGIYCGALSGANIASEVAEEKYSETTIAFNPAHGNSFPHADQRMDTARMKSLFQRPYFRIGTIDDVAGVSLAGALKNIVAVAAGLVDGLGYGDNTKAAIMRIGLVEMLHFGKVFFGNEVRTATFFEHSCGIADLITSCSGGRNRKCAMEFVKTGKSMEQLEKELLQGQKLQGAATSKEVHELLTNRNMVGQFPLFTAVYRIVYEGESAEKLWLMLGSKS</sequence>
<feature type="domain" description="Glycerol-3-phosphate dehydrogenase NAD-dependent C-terminal" evidence="11">
    <location>
        <begin position="228"/>
        <end position="374"/>
    </location>
</feature>
<protein>
    <recommendedName>
        <fullName evidence="9">Glycerol-3-phosphate dehydrogenase [NAD(+)]</fullName>
        <ecNumber evidence="9">1.1.1.8</ecNumber>
    </recommendedName>
</protein>
<dbReference type="STRING" id="56484.A0A1Y2FEX2"/>
<evidence type="ECO:0000256" key="8">
    <source>
        <dbReference type="RuleBase" id="RU000437"/>
    </source>
</evidence>
<dbReference type="OrthoDB" id="10263760at2759"/>
<feature type="binding site" evidence="7">
    <location>
        <position position="61"/>
    </location>
    <ligand>
        <name>NAD(+)</name>
        <dbReference type="ChEBI" id="CHEBI:57540"/>
    </ligand>
</feature>
<reference evidence="12 13" key="1">
    <citation type="submission" date="2016-07" db="EMBL/GenBank/DDBJ databases">
        <title>Pervasive Adenine N6-methylation of Active Genes in Fungi.</title>
        <authorList>
            <consortium name="DOE Joint Genome Institute"/>
            <person name="Mondo S.J."/>
            <person name="Dannebaum R.O."/>
            <person name="Kuo R.C."/>
            <person name="Labutti K."/>
            <person name="Haridas S."/>
            <person name="Kuo A."/>
            <person name="Salamov A."/>
            <person name="Ahrendt S.R."/>
            <person name="Lipzen A."/>
            <person name="Sullivan W."/>
            <person name="Andreopoulos W.B."/>
            <person name="Clum A."/>
            <person name="Lindquist E."/>
            <person name="Daum C."/>
            <person name="Ramamoorthy G.K."/>
            <person name="Gryganskyi A."/>
            <person name="Culley D."/>
            <person name="Magnuson J.K."/>
            <person name="James T.Y."/>
            <person name="O'Malley M.A."/>
            <person name="Stajich J.E."/>
            <person name="Spatafora J.W."/>
            <person name="Visel A."/>
            <person name="Grigoriev I.V."/>
        </authorList>
    </citation>
    <scope>NUCLEOTIDE SEQUENCE [LARGE SCALE GENOMIC DNA]</scope>
    <source>
        <strain evidence="12 13">12-1054</strain>
    </source>
</reference>
<dbReference type="InterPro" id="IPR036291">
    <property type="entry name" value="NAD(P)-bd_dom_sf"/>
</dbReference>